<name>A0ABS8SB00_DATST</name>
<dbReference type="Proteomes" id="UP000823775">
    <property type="component" value="Unassembled WGS sequence"/>
</dbReference>
<organism evidence="1 2">
    <name type="scientific">Datura stramonium</name>
    <name type="common">Jimsonweed</name>
    <name type="synonym">Common thornapple</name>
    <dbReference type="NCBI Taxonomy" id="4076"/>
    <lineage>
        <taxon>Eukaryota</taxon>
        <taxon>Viridiplantae</taxon>
        <taxon>Streptophyta</taxon>
        <taxon>Embryophyta</taxon>
        <taxon>Tracheophyta</taxon>
        <taxon>Spermatophyta</taxon>
        <taxon>Magnoliopsida</taxon>
        <taxon>eudicotyledons</taxon>
        <taxon>Gunneridae</taxon>
        <taxon>Pentapetalae</taxon>
        <taxon>asterids</taxon>
        <taxon>lamiids</taxon>
        <taxon>Solanales</taxon>
        <taxon>Solanaceae</taxon>
        <taxon>Solanoideae</taxon>
        <taxon>Datureae</taxon>
        <taxon>Datura</taxon>
    </lineage>
</organism>
<keyword evidence="2" id="KW-1185">Reference proteome</keyword>
<evidence type="ECO:0000313" key="2">
    <source>
        <dbReference type="Proteomes" id="UP000823775"/>
    </source>
</evidence>
<reference evidence="1 2" key="1">
    <citation type="journal article" date="2021" name="BMC Genomics">
        <title>Datura genome reveals duplications of psychoactive alkaloid biosynthetic genes and high mutation rate following tissue culture.</title>
        <authorList>
            <person name="Rajewski A."/>
            <person name="Carter-House D."/>
            <person name="Stajich J."/>
            <person name="Litt A."/>
        </authorList>
    </citation>
    <scope>NUCLEOTIDE SEQUENCE [LARGE SCALE GENOMIC DNA]</scope>
    <source>
        <strain evidence="1">AR-01</strain>
    </source>
</reference>
<comment type="caution">
    <text evidence="1">The sequence shown here is derived from an EMBL/GenBank/DDBJ whole genome shotgun (WGS) entry which is preliminary data.</text>
</comment>
<accession>A0ABS8SB00</accession>
<proteinExistence type="predicted"/>
<gene>
    <name evidence="1" type="ORF">HAX54_030229</name>
</gene>
<sequence length="140" mass="15186">MKAETLTLVLVNFAGIMLEGRGQSLLPGLYAALLQPCCSPQSGPCHRVWCFSLGCHLLLLLSPPPSHCFVLYLMWLELTMTSMRNCCSSGLFVVNPVQLEDSLEAGWEHVIQRLPNCEIILAQISSASAIPLSAILAGFA</sequence>
<protein>
    <submittedName>
        <fullName evidence="1">Uncharacterized protein</fullName>
    </submittedName>
</protein>
<evidence type="ECO:0000313" key="1">
    <source>
        <dbReference type="EMBL" id="MCD7455942.1"/>
    </source>
</evidence>
<dbReference type="EMBL" id="JACEIK010000378">
    <property type="protein sequence ID" value="MCD7455942.1"/>
    <property type="molecule type" value="Genomic_DNA"/>
</dbReference>